<dbReference type="PANTHER" id="PTHR24324">
    <property type="entry name" value="HOMEOBOX PROTEIN HHEX"/>
    <property type="match status" value="1"/>
</dbReference>
<dbReference type="PANTHER" id="PTHR24324:SF9">
    <property type="entry name" value="HOMEOBOX DOMAIN-CONTAINING PROTEIN"/>
    <property type="match status" value="1"/>
</dbReference>
<proteinExistence type="predicted"/>
<feature type="region of interest" description="Disordered" evidence="6">
    <location>
        <begin position="273"/>
        <end position="295"/>
    </location>
</feature>
<dbReference type="GO" id="GO:0005634">
    <property type="term" value="C:nucleus"/>
    <property type="evidence" value="ECO:0007669"/>
    <property type="project" value="UniProtKB-SubCell"/>
</dbReference>
<feature type="compositionally biased region" description="Polar residues" evidence="6">
    <location>
        <begin position="111"/>
        <end position="123"/>
    </location>
</feature>
<evidence type="ECO:0000256" key="4">
    <source>
        <dbReference type="PROSITE-ProRule" id="PRU00108"/>
    </source>
</evidence>
<gene>
    <name evidence="8" type="ORF">LTR62_006686</name>
</gene>
<feature type="region of interest" description="Disordered" evidence="6">
    <location>
        <begin position="303"/>
        <end position="322"/>
    </location>
</feature>
<feature type="region of interest" description="Disordered" evidence="6">
    <location>
        <begin position="173"/>
        <end position="208"/>
    </location>
</feature>
<dbReference type="SUPFAM" id="SSF46689">
    <property type="entry name" value="Homeodomain-like"/>
    <property type="match status" value="1"/>
</dbReference>
<keyword evidence="1 4" id="KW-0238">DNA-binding</keyword>
<feature type="compositionally biased region" description="Polar residues" evidence="6">
    <location>
        <begin position="173"/>
        <end position="198"/>
    </location>
</feature>
<evidence type="ECO:0000256" key="2">
    <source>
        <dbReference type="ARBA" id="ARBA00023155"/>
    </source>
</evidence>
<dbReference type="SMART" id="SM00389">
    <property type="entry name" value="HOX"/>
    <property type="match status" value="1"/>
</dbReference>
<protein>
    <recommendedName>
        <fullName evidence="7">Homeobox domain-containing protein</fullName>
    </recommendedName>
</protein>
<dbReference type="EMBL" id="JAVRRL010000006">
    <property type="protein sequence ID" value="KAK5116965.1"/>
    <property type="molecule type" value="Genomic_DNA"/>
</dbReference>
<evidence type="ECO:0000256" key="6">
    <source>
        <dbReference type="SAM" id="MobiDB-lite"/>
    </source>
</evidence>
<feature type="region of interest" description="Disordered" evidence="6">
    <location>
        <begin position="1"/>
        <end position="56"/>
    </location>
</feature>
<feature type="domain" description="Homeobox" evidence="7">
    <location>
        <begin position="33"/>
        <end position="93"/>
    </location>
</feature>
<dbReference type="PROSITE" id="PS00027">
    <property type="entry name" value="HOMEOBOX_1"/>
    <property type="match status" value="1"/>
</dbReference>
<sequence>MDMSSHTAAHPAFLGHSPTTSTNDCPPDTDDRSLPRQKRKRTSPDDQEVLEAAYKYDPKPDKAARLELVKRTALGEKEVQIWFQNRRQSSRRKSRPLLPHEIVQYQLARQTSFTRDPSSSFMATDSFETDEEESLSRKDAPVVQFEGSAEEGHLPAHSPTMPYDRQPAAQITSSTFEVTSPAISSPTTLENSGLTSTAGDAAPPQHAVSPTSFLANLDQPIHKNASSAAPPRTLEHEYDTLIQPYPVRSARVGQLKKSRSMVRLSMSSDGLASITTKSGLSPSPPRPHPQGDSVIPLDSQYVARSTSRPLSDVRGALQRSSSGRSRDSRAWEFWCDKDSRTELENKAEKDASGSAADAIGLLRSASGRSILGSIPNKRNSLLHGRPSNVKRSKLGDEKRPRLLQRSSTSLGRLQHGNHPGVLNKTKHRSLKQTHSGKSMYVPGNDSDKENWSPEGDGSSATTKKMLHHELQDEYADPETDQEVKAFMRGGRQSMSSEEDMDCVQGLLSLSQGNWK</sequence>
<dbReference type="GO" id="GO:0030154">
    <property type="term" value="P:cell differentiation"/>
    <property type="evidence" value="ECO:0007669"/>
    <property type="project" value="TreeGrafter"/>
</dbReference>
<feature type="region of interest" description="Disordered" evidence="6">
    <location>
        <begin position="370"/>
        <end position="480"/>
    </location>
</feature>
<keyword evidence="3 4" id="KW-0539">Nucleus</keyword>
<dbReference type="Gene3D" id="1.10.10.60">
    <property type="entry name" value="Homeodomain-like"/>
    <property type="match status" value="1"/>
</dbReference>
<evidence type="ECO:0000256" key="3">
    <source>
        <dbReference type="ARBA" id="ARBA00023242"/>
    </source>
</evidence>
<feature type="DNA-binding region" description="Homeobox" evidence="4">
    <location>
        <begin position="35"/>
        <end position="94"/>
    </location>
</feature>
<accession>A0AAN7TNT1</accession>
<comment type="caution">
    <text evidence="8">The sequence shown here is derived from an EMBL/GenBank/DDBJ whole genome shotgun (WGS) entry which is preliminary data.</text>
</comment>
<evidence type="ECO:0000256" key="1">
    <source>
        <dbReference type="ARBA" id="ARBA00023125"/>
    </source>
</evidence>
<dbReference type="InterPro" id="IPR009057">
    <property type="entry name" value="Homeodomain-like_sf"/>
</dbReference>
<dbReference type="AlphaFoldDB" id="A0AAN7TNT1"/>
<name>A0AAN7TNT1_9PEZI</name>
<feature type="region of interest" description="Disordered" evidence="6">
    <location>
        <begin position="111"/>
        <end position="138"/>
    </location>
</feature>
<evidence type="ECO:0000313" key="8">
    <source>
        <dbReference type="EMBL" id="KAK5116965.1"/>
    </source>
</evidence>
<dbReference type="GO" id="GO:0000981">
    <property type="term" value="F:DNA-binding transcription factor activity, RNA polymerase II-specific"/>
    <property type="evidence" value="ECO:0007669"/>
    <property type="project" value="InterPro"/>
</dbReference>
<organism evidence="8 9">
    <name type="scientific">Meristemomyces frigidus</name>
    <dbReference type="NCBI Taxonomy" id="1508187"/>
    <lineage>
        <taxon>Eukaryota</taxon>
        <taxon>Fungi</taxon>
        <taxon>Dikarya</taxon>
        <taxon>Ascomycota</taxon>
        <taxon>Pezizomycotina</taxon>
        <taxon>Dothideomycetes</taxon>
        <taxon>Dothideomycetidae</taxon>
        <taxon>Mycosphaerellales</taxon>
        <taxon>Teratosphaeriaceae</taxon>
        <taxon>Meristemomyces</taxon>
    </lineage>
</organism>
<comment type="subcellular location">
    <subcellularLocation>
        <location evidence="4 5">Nucleus</location>
    </subcellularLocation>
</comment>
<evidence type="ECO:0000313" key="9">
    <source>
        <dbReference type="Proteomes" id="UP001310890"/>
    </source>
</evidence>
<keyword evidence="2 4" id="KW-0371">Homeobox</keyword>
<reference evidence="8" key="1">
    <citation type="submission" date="2023-08" db="EMBL/GenBank/DDBJ databases">
        <title>Black Yeasts Isolated from many extreme environments.</title>
        <authorList>
            <person name="Coleine C."/>
            <person name="Stajich J.E."/>
            <person name="Selbmann L."/>
        </authorList>
    </citation>
    <scope>NUCLEOTIDE SEQUENCE</scope>
    <source>
        <strain evidence="8">CCFEE 5401</strain>
    </source>
</reference>
<dbReference type="Pfam" id="PF00046">
    <property type="entry name" value="Homeodomain"/>
    <property type="match status" value="1"/>
</dbReference>
<dbReference type="Proteomes" id="UP001310890">
    <property type="component" value="Unassembled WGS sequence"/>
</dbReference>
<dbReference type="InterPro" id="IPR017970">
    <property type="entry name" value="Homeobox_CS"/>
</dbReference>
<dbReference type="InterPro" id="IPR001356">
    <property type="entry name" value="HD"/>
</dbReference>
<dbReference type="InterPro" id="IPR051000">
    <property type="entry name" value="Homeobox_DNA-bind_prot"/>
</dbReference>
<evidence type="ECO:0000259" key="7">
    <source>
        <dbReference type="PROSITE" id="PS50071"/>
    </source>
</evidence>
<evidence type="ECO:0000256" key="5">
    <source>
        <dbReference type="RuleBase" id="RU000682"/>
    </source>
</evidence>
<dbReference type="GO" id="GO:0000978">
    <property type="term" value="F:RNA polymerase II cis-regulatory region sequence-specific DNA binding"/>
    <property type="evidence" value="ECO:0007669"/>
    <property type="project" value="TreeGrafter"/>
</dbReference>
<dbReference type="CDD" id="cd00086">
    <property type="entry name" value="homeodomain"/>
    <property type="match status" value="1"/>
</dbReference>
<dbReference type="PROSITE" id="PS50071">
    <property type="entry name" value="HOMEOBOX_2"/>
    <property type="match status" value="1"/>
</dbReference>